<proteinExistence type="predicted"/>
<accession>A0ABR8UD40</accession>
<reference evidence="2 3" key="1">
    <citation type="submission" date="2020-08" db="EMBL/GenBank/DDBJ databases">
        <title>A Genomic Blueprint of the Chicken Gut Microbiome.</title>
        <authorList>
            <person name="Gilroy R."/>
            <person name="Ravi A."/>
            <person name="Getino M."/>
            <person name="Pursley I."/>
            <person name="Horton D.L."/>
            <person name="Alikhan N.-F."/>
            <person name="Baker D."/>
            <person name="Gharbi K."/>
            <person name="Hall N."/>
            <person name="Watson M."/>
            <person name="Adriaenssens E.M."/>
            <person name="Foster-Nyarko E."/>
            <person name="Jarju S."/>
            <person name="Secka A."/>
            <person name="Antonio M."/>
            <person name="Oren A."/>
            <person name="Chaudhuri R."/>
            <person name="La Ragione R.M."/>
            <person name="Hildebrand F."/>
            <person name="Pallen M.J."/>
        </authorList>
    </citation>
    <scope>NUCLEOTIDE SEQUENCE [LARGE SCALE GENOMIC DNA]</scope>
    <source>
        <strain evidence="2 3">Sa2YVA2</strain>
    </source>
</reference>
<feature type="domain" description="DUF2357" evidence="1">
    <location>
        <begin position="140"/>
        <end position="264"/>
    </location>
</feature>
<dbReference type="RefSeq" id="WP_191695781.1">
    <property type="nucleotide sequence ID" value="NZ_JACSQN010000018.1"/>
</dbReference>
<organism evidence="2 3">
    <name type="scientific">Sporosarcina quadrami</name>
    <dbReference type="NCBI Taxonomy" id="2762234"/>
    <lineage>
        <taxon>Bacteria</taxon>
        <taxon>Bacillati</taxon>
        <taxon>Bacillota</taxon>
        <taxon>Bacilli</taxon>
        <taxon>Bacillales</taxon>
        <taxon>Caryophanaceae</taxon>
        <taxon>Sporosarcina</taxon>
    </lineage>
</organism>
<keyword evidence="3" id="KW-1185">Reference proteome</keyword>
<dbReference type="InterPro" id="IPR018633">
    <property type="entry name" value="DUF2357"/>
</dbReference>
<dbReference type="Pfam" id="PF09823">
    <property type="entry name" value="DUF2357"/>
    <property type="match status" value="1"/>
</dbReference>
<evidence type="ECO:0000313" key="3">
    <source>
        <dbReference type="Proteomes" id="UP000626786"/>
    </source>
</evidence>
<dbReference type="Proteomes" id="UP000626786">
    <property type="component" value="Unassembled WGS sequence"/>
</dbReference>
<name>A0ABR8UD40_9BACL</name>
<protein>
    <submittedName>
        <fullName evidence="2">DUF2357 domain-containing protein</fullName>
    </submittedName>
</protein>
<sequence>MGTQPKVIFTIYHPNSKPLKREVVLVSSSQVGYSGIEVTEYAKVDVQLVYPSDNNAILKIETCESNDELNLKPLDVATTIMSGANTEYMLVPGHYRFEVITSKSHFVSYYTVRSKDFSDESLLNLRLYLESLLQGLSYDIIRQKLGMATPIVDFNPTLLQLFQFINKYKGPIQRNLDMILQDPITDLIGEYTASPAPRKLDSKSFRWQAQKGEQKKSLSSYPSLYYTKHATLTFNNIENQWIKFIIYFFLQRFRKLEMSFQKEILQVSQKIKHQNIILQQNRKQIEIGNNAFGYKKSLEGLNRNKKRIINRIEELEKEKGSYIEYRKFLRQLNNFFTEYEENNWIKQIPIFKPRKITQRLLKDYRYRKIYLLYKELVKIESKKIESNLPGLQFRRTWQLFEYYNVGLVINILRENNYKWVDGWLASKDSPHHHIGTLPPDTILRFEKEDSDHYIEVAYDTEIESTIIDQSYSRYFNNVGRRPDIRITIYHQDGSLYSDKAGLIVESKCRRHKYLINQNIDPDVKLQLRDFKNLEYFDSLAFHRGNDPVKTPINKVIVLYPKQSGVDPVKADHVYGESMLYIQVEPSDPNSDIKSFGYDILKEKIDDFLSQIQVEEGAYVK</sequence>
<gene>
    <name evidence="2" type="ORF">H9649_15375</name>
</gene>
<dbReference type="EMBL" id="JACSQN010000018">
    <property type="protein sequence ID" value="MBD7985952.1"/>
    <property type="molecule type" value="Genomic_DNA"/>
</dbReference>
<comment type="caution">
    <text evidence="2">The sequence shown here is derived from an EMBL/GenBank/DDBJ whole genome shotgun (WGS) entry which is preliminary data.</text>
</comment>
<evidence type="ECO:0000259" key="1">
    <source>
        <dbReference type="Pfam" id="PF09823"/>
    </source>
</evidence>
<evidence type="ECO:0000313" key="2">
    <source>
        <dbReference type="EMBL" id="MBD7985952.1"/>
    </source>
</evidence>